<sequence length="180" mass="20114">MASIEPPSLYAASVRRMHWTIFALVLLAYVCINLFEQFPKGSATRGNVLAAHYTAGLAVLLLVLPRLLLRLRNGRPPITPPPPRWTELLGKITHVALYLFLLIQPILGIITLQVGGKPVTLFGVTLLPSFVSLPDRALSHRLEDLHGTIGTIFYYVIGLHILAALWHHFGRRDDTLKRML</sequence>
<keyword evidence="4" id="KW-1003">Cell membrane</keyword>
<keyword evidence="10" id="KW-0408">Iron</keyword>
<reference evidence="16" key="1">
    <citation type="journal article" date="2019" name="Int. J. Syst. Evol. Microbiol.">
        <title>The Global Catalogue of Microorganisms (GCM) 10K type strain sequencing project: providing services to taxonomists for standard genome sequencing and annotation.</title>
        <authorList>
            <consortium name="The Broad Institute Genomics Platform"/>
            <consortium name="The Broad Institute Genome Sequencing Center for Infectious Disease"/>
            <person name="Wu L."/>
            <person name="Ma J."/>
        </authorList>
    </citation>
    <scope>NUCLEOTIDE SEQUENCE [LARGE SCALE GENOMIC DNA]</scope>
    <source>
        <strain evidence="16">KCTC 22232</strain>
    </source>
</reference>
<dbReference type="Proteomes" id="UP000621898">
    <property type="component" value="Unassembled WGS sequence"/>
</dbReference>
<evidence type="ECO:0000256" key="4">
    <source>
        <dbReference type="ARBA" id="ARBA00022475"/>
    </source>
</evidence>
<keyword evidence="8" id="KW-0249">Electron transport</keyword>
<organism evidence="15 16">
    <name type="scientific">Rhodanobacter panaciterrae</name>
    <dbReference type="NCBI Taxonomy" id="490572"/>
    <lineage>
        <taxon>Bacteria</taxon>
        <taxon>Pseudomonadati</taxon>
        <taxon>Pseudomonadota</taxon>
        <taxon>Gammaproteobacteria</taxon>
        <taxon>Lysobacterales</taxon>
        <taxon>Rhodanobacteraceae</taxon>
        <taxon>Rhodanobacter</taxon>
    </lineage>
</organism>
<dbReference type="PANTHER" id="PTHR30529">
    <property type="entry name" value="CYTOCHROME B561"/>
    <property type="match status" value="1"/>
</dbReference>
<keyword evidence="7" id="KW-0479">Metal-binding</keyword>
<dbReference type="Pfam" id="PF01292">
    <property type="entry name" value="Ni_hydr_CYTB"/>
    <property type="match status" value="1"/>
</dbReference>
<evidence type="ECO:0000256" key="10">
    <source>
        <dbReference type="ARBA" id="ARBA00023004"/>
    </source>
</evidence>
<comment type="cofactor">
    <cofactor evidence="1">
        <name>heme b</name>
        <dbReference type="ChEBI" id="CHEBI:60344"/>
    </cofactor>
</comment>
<evidence type="ECO:0000256" key="12">
    <source>
        <dbReference type="ARBA" id="ARBA00037975"/>
    </source>
</evidence>
<evidence type="ECO:0000313" key="16">
    <source>
        <dbReference type="Proteomes" id="UP000621898"/>
    </source>
</evidence>
<evidence type="ECO:0000259" key="14">
    <source>
        <dbReference type="Pfam" id="PF01292"/>
    </source>
</evidence>
<feature type="transmembrane region" description="Helical" evidence="13">
    <location>
        <begin position="152"/>
        <end position="169"/>
    </location>
</feature>
<dbReference type="PANTHER" id="PTHR30529:SF3">
    <property type="entry name" value="CYTOCHROME B561 HOMOLOG 1"/>
    <property type="match status" value="1"/>
</dbReference>
<dbReference type="InterPro" id="IPR016174">
    <property type="entry name" value="Di-haem_cyt_TM"/>
</dbReference>
<comment type="caution">
    <text evidence="15">The sequence shown here is derived from an EMBL/GenBank/DDBJ whole genome shotgun (WGS) entry which is preliminary data.</text>
</comment>
<keyword evidence="5" id="KW-0349">Heme</keyword>
<evidence type="ECO:0000256" key="11">
    <source>
        <dbReference type="ARBA" id="ARBA00023136"/>
    </source>
</evidence>
<dbReference type="InterPro" id="IPR052168">
    <property type="entry name" value="Cytochrome_b561_oxidase"/>
</dbReference>
<feature type="domain" description="Cytochrome b561 bacterial/Ni-hydrogenase" evidence="14">
    <location>
        <begin position="10"/>
        <end position="180"/>
    </location>
</feature>
<keyword evidence="9 13" id="KW-1133">Transmembrane helix</keyword>
<evidence type="ECO:0000256" key="3">
    <source>
        <dbReference type="ARBA" id="ARBA00022448"/>
    </source>
</evidence>
<comment type="subcellular location">
    <subcellularLocation>
        <location evidence="2">Cell membrane</location>
        <topology evidence="2">Multi-pass membrane protein</topology>
    </subcellularLocation>
</comment>
<feature type="transmembrane region" description="Helical" evidence="13">
    <location>
        <begin position="17"/>
        <end position="35"/>
    </location>
</feature>
<comment type="similarity">
    <text evidence="12">Belongs to the cytochrome b561 family.</text>
</comment>
<evidence type="ECO:0000256" key="8">
    <source>
        <dbReference type="ARBA" id="ARBA00022982"/>
    </source>
</evidence>
<dbReference type="InterPro" id="IPR011577">
    <property type="entry name" value="Cyt_b561_bac/Ni-Hgenase"/>
</dbReference>
<evidence type="ECO:0000256" key="5">
    <source>
        <dbReference type="ARBA" id="ARBA00022617"/>
    </source>
</evidence>
<accession>A0ABQ2ZPG8</accession>
<keyword evidence="16" id="KW-1185">Reference proteome</keyword>
<proteinExistence type="inferred from homology"/>
<evidence type="ECO:0000256" key="7">
    <source>
        <dbReference type="ARBA" id="ARBA00022723"/>
    </source>
</evidence>
<evidence type="ECO:0000256" key="1">
    <source>
        <dbReference type="ARBA" id="ARBA00001970"/>
    </source>
</evidence>
<dbReference type="RefSeq" id="WP_189439958.1">
    <property type="nucleotide sequence ID" value="NZ_BMXT01000001.1"/>
</dbReference>
<evidence type="ECO:0000313" key="15">
    <source>
        <dbReference type="EMBL" id="GGY19135.1"/>
    </source>
</evidence>
<feature type="transmembrane region" description="Helical" evidence="13">
    <location>
        <begin position="47"/>
        <end position="68"/>
    </location>
</feature>
<keyword evidence="6 13" id="KW-0812">Transmembrane</keyword>
<feature type="transmembrane region" description="Helical" evidence="13">
    <location>
        <begin position="88"/>
        <end position="107"/>
    </location>
</feature>
<name>A0ABQ2ZPG8_9GAMM</name>
<dbReference type="EMBL" id="BMXT01000001">
    <property type="protein sequence ID" value="GGY19135.1"/>
    <property type="molecule type" value="Genomic_DNA"/>
</dbReference>
<keyword evidence="3" id="KW-0813">Transport</keyword>
<evidence type="ECO:0000256" key="6">
    <source>
        <dbReference type="ARBA" id="ARBA00022692"/>
    </source>
</evidence>
<protein>
    <submittedName>
        <fullName evidence="15">Cytochrome b</fullName>
    </submittedName>
</protein>
<evidence type="ECO:0000256" key="2">
    <source>
        <dbReference type="ARBA" id="ARBA00004651"/>
    </source>
</evidence>
<gene>
    <name evidence="15" type="ORF">GCM10008098_09200</name>
</gene>
<keyword evidence="11 13" id="KW-0472">Membrane</keyword>
<evidence type="ECO:0000256" key="13">
    <source>
        <dbReference type="SAM" id="Phobius"/>
    </source>
</evidence>
<dbReference type="SUPFAM" id="SSF81342">
    <property type="entry name" value="Transmembrane di-heme cytochromes"/>
    <property type="match status" value="1"/>
</dbReference>
<evidence type="ECO:0000256" key="9">
    <source>
        <dbReference type="ARBA" id="ARBA00022989"/>
    </source>
</evidence>